<dbReference type="Proteomes" id="UP000580250">
    <property type="component" value="Unassembled WGS sequence"/>
</dbReference>
<sequence length="80" mass="9361">MPRHLIISAPKHPPSLTQFSLPSLSFIPSNNSIHFFMFANFSCILQFLFYVSDRCVLAVKCLFLFLKHLKYCFFCSRHTD</sequence>
<dbReference type="EMBL" id="CAJEWN010001414">
    <property type="protein sequence ID" value="CAD2197271.1"/>
    <property type="molecule type" value="Genomic_DNA"/>
</dbReference>
<evidence type="ECO:0000256" key="1">
    <source>
        <dbReference type="SAM" id="Phobius"/>
    </source>
</evidence>
<protein>
    <submittedName>
        <fullName evidence="2">Uncharacterized protein</fullName>
    </submittedName>
</protein>
<dbReference type="AlphaFoldDB" id="A0A6V7XDE8"/>
<name>A0A6V7XDE8_MELEN</name>
<evidence type="ECO:0000313" key="2">
    <source>
        <dbReference type="EMBL" id="CAD2197271.1"/>
    </source>
</evidence>
<proteinExistence type="predicted"/>
<evidence type="ECO:0000313" key="3">
    <source>
        <dbReference type="Proteomes" id="UP000580250"/>
    </source>
</evidence>
<gene>
    <name evidence="2" type="ORF">MENT_LOCUS50504</name>
</gene>
<keyword evidence="1" id="KW-0472">Membrane</keyword>
<keyword evidence="1" id="KW-1133">Transmembrane helix</keyword>
<comment type="caution">
    <text evidence="2">The sequence shown here is derived from an EMBL/GenBank/DDBJ whole genome shotgun (WGS) entry which is preliminary data.</text>
</comment>
<reference evidence="2 3" key="1">
    <citation type="submission" date="2020-08" db="EMBL/GenBank/DDBJ databases">
        <authorList>
            <person name="Koutsovoulos G."/>
            <person name="Danchin GJ E."/>
        </authorList>
    </citation>
    <scope>NUCLEOTIDE SEQUENCE [LARGE SCALE GENOMIC DNA]</scope>
</reference>
<feature type="transmembrane region" description="Helical" evidence="1">
    <location>
        <begin position="33"/>
        <end position="51"/>
    </location>
</feature>
<keyword evidence="1" id="KW-0812">Transmembrane</keyword>
<organism evidence="2 3">
    <name type="scientific">Meloidogyne enterolobii</name>
    <name type="common">Root-knot nematode worm</name>
    <name type="synonym">Meloidogyne mayaguensis</name>
    <dbReference type="NCBI Taxonomy" id="390850"/>
    <lineage>
        <taxon>Eukaryota</taxon>
        <taxon>Metazoa</taxon>
        <taxon>Ecdysozoa</taxon>
        <taxon>Nematoda</taxon>
        <taxon>Chromadorea</taxon>
        <taxon>Rhabditida</taxon>
        <taxon>Tylenchina</taxon>
        <taxon>Tylenchomorpha</taxon>
        <taxon>Tylenchoidea</taxon>
        <taxon>Meloidogynidae</taxon>
        <taxon>Meloidogyninae</taxon>
        <taxon>Meloidogyne</taxon>
    </lineage>
</organism>
<accession>A0A6V7XDE8</accession>